<keyword evidence="1" id="KW-0472">Membrane</keyword>
<dbReference type="EMBL" id="MFHQ01000005">
    <property type="protein sequence ID" value="OGF74795.1"/>
    <property type="molecule type" value="Genomic_DNA"/>
</dbReference>
<protein>
    <submittedName>
        <fullName evidence="2">Uncharacterized protein</fullName>
    </submittedName>
</protein>
<feature type="transmembrane region" description="Helical" evidence="1">
    <location>
        <begin position="7"/>
        <end position="25"/>
    </location>
</feature>
<evidence type="ECO:0000256" key="1">
    <source>
        <dbReference type="SAM" id="Phobius"/>
    </source>
</evidence>
<name>A0A1F5WGQ3_9BACT</name>
<organism evidence="2 3">
    <name type="scientific">Candidatus Giovannonibacteria bacterium RIFCSPHIGHO2_02_FULL_46_20</name>
    <dbReference type="NCBI Taxonomy" id="1798338"/>
    <lineage>
        <taxon>Bacteria</taxon>
        <taxon>Candidatus Giovannoniibacteriota</taxon>
    </lineage>
</organism>
<proteinExistence type="predicted"/>
<dbReference type="STRING" id="1798338.A3J56_01350"/>
<keyword evidence="1" id="KW-0812">Transmembrane</keyword>
<evidence type="ECO:0000313" key="2">
    <source>
        <dbReference type="EMBL" id="OGF74795.1"/>
    </source>
</evidence>
<comment type="caution">
    <text evidence="2">The sequence shown here is derived from an EMBL/GenBank/DDBJ whole genome shotgun (WGS) entry which is preliminary data.</text>
</comment>
<feature type="transmembrane region" description="Helical" evidence="1">
    <location>
        <begin position="71"/>
        <end position="90"/>
    </location>
</feature>
<feature type="transmembrane region" description="Helical" evidence="1">
    <location>
        <begin position="110"/>
        <end position="132"/>
    </location>
</feature>
<dbReference type="AlphaFoldDB" id="A0A1F5WGQ3"/>
<sequence>MTLPAFFNFFIFIAAFVLNVLWEFWHAQFYVHYQGGAITALILLRAAAVDAAIISLVALCMIRVPRLRRGAWFMIVVGLAVAVFLERWALVTNRWAYRETMFVIPFLQTGFTPTIQLAFLGTLSWFLSRAILRHSARMLE</sequence>
<feature type="transmembrane region" description="Helical" evidence="1">
    <location>
        <begin position="37"/>
        <end position="59"/>
    </location>
</feature>
<reference evidence="2 3" key="1">
    <citation type="journal article" date="2016" name="Nat. Commun.">
        <title>Thousands of microbial genomes shed light on interconnected biogeochemical processes in an aquifer system.</title>
        <authorList>
            <person name="Anantharaman K."/>
            <person name="Brown C.T."/>
            <person name="Hug L.A."/>
            <person name="Sharon I."/>
            <person name="Castelle C.J."/>
            <person name="Probst A.J."/>
            <person name="Thomas B.C."/>
            <person name="Singh A."/>
            <person name="Wilkins M.J."/>
            <person name="Karaoz U."/>
            <person name="Brodie E.L."/>
            <person name="Williams K.H."/>
            <person name="Hubbard S.S."/>
            <person name="Banfield J.F."/>
        </authorList>
    </citation>
    <scope>NUCLEOTIDE SEQUENCE [LARGE SCALE GENOMIC DNA]</scope>
</reference>
<accession>A0A1F5WGQ3</accession>
<evidence type="ECO:0000313" key="3">
    <source>
        <dbReference type="Proteomes" id="UP000178406"/>
    </source>
</evidence>
<dbReference type="Proteomes" id="UP000178406">
    <property type="component" value="Unassembled WGS sequence"/>
</dbReference>
<gene>
    <name evidence="2" type="ORF">A3J56_01350</name>
</gene>
<keyword evidence="1" id="KW-1133">Transmembrane helix</keyword>